<dbReference type="CDD" id="cd06370">
    <property type="entry name" value="PBP1_SAP_GC-like"/>
    <property type="match status" value="1"/>
</dbReference>
<dbReference type="GO" id="GO:0004383">
    <property type="term" value="F:guanylate cyclase activity"/>
    <property type="evidence" value="ECO:0007669"/>
    <property type="project" value="UniProtKB-EC"/>
</dbReference>
<dbReference type="FunFam" id="3.30.70.1230:FF:000004">
    <property type="entry name" value="Guanylate cyclase"/>
    <property type="match status" value="1"/>
</dbReference>
<dbReference type="SMART" id="SM00044">
    <property type="entry name" value="CYCc"/>
    <property type="match status" value="1"/>
</dbReference>
<dbReference type="Pfam" id="PF00211">
    <property type="entry name" value="Guanylate_cyc"/>
    <property type="match status" value="1"/>
</dbReference>
<evidence type="ECO:0000256" key="2">
    <source>
        <dbReference type="ARBA" id="ARBA00004479"/>
    </source>
</evidence>
<dbReference type="Pfam" id="PF01094">
    <property type="entry name" value="ANF_receptor"/>
    <property type="match status" value="1"/>
</dbReference>
<feature type="domain" description="Protein kinase" evidence="17">
    <location>
        <begin position="530"/>
        <end position="833"/>
    </location>
</feature>
<evidence type="ECO:0000256" key="6">
    <source>
        <dbReference type="ARBA" id="ARBA00022741"/>
    </source>
</evidence>
<dbReference type="PANTHER" id="PTHR11920:SF501">
    <property type="entry name" value="GUANYLATE CYCLASE 32E"/>
    <property type="match status" value="1"/>
</dbReference>
<organism evidence="19 20">
    <name type="scientific">Oedothorax gibbosus</name>
    <dbReference type="NCBI Taxonomy" id="931172"/>
    <lineage>
        <taxon>Eukaryota</taxon>
        <taxon>Metazoa</taxon>
        <taxon>Ecdysozoa</taxon>
        <taxon>Arthropoda</taxon>
        <taxon>Chelicerata</taxon>
        <taxon>Arachnida</taxon>
        <taxon>Araneae</taxon>
        <taxon>Araneomorphae</taxon>
        <taxon>Entelegynae</taxon>
        <taxon>Araneoidea</taxon>
        <taxon>Linyphiidae</taxon>
        <taxon>Erigoninae</taxon>
        <taxon>Oedothorax</taxon>
    </lineage>
</organism>
<keyword evidence="4" id="KW-0812">Transmembrane</keyword>
<accession>A0AAV6VF79</accession>
<comment type="caution">
    <text evidence="19">The sequence shown here is derived from an EMBL/GenBank/DDBJ whole genome shotgun (WGS) entry which is preliminary data.</text>
</comment>
<dbReference type="SUPFAM" id="SSF56112">
    <property type="entry name" value="Protein kinase-like (PK-like)"/>
    <property type="match status" value="1"/>
</dbReference>
<proteinExistence type="inferred from homology"/>
<evidence type="ECO:0000256" key="15">
    <source>
        <dbReference type="RuleBase" id="RU003431"/>
    </source>
</evidence>
<comment type="catalytic activity">
    <reaction evidence="1 15">
        <text>GTP = 3',5'-cyclic GMP + diphosphate</text>
        <dbReference type="Rhea" id="RHEA:13665"/>
        <dbReference type="ChEBI" id="CHEBI:33019"/>
        <dbReference type="ChEBI" id="CHEBI:37565"/>
        <dbReference type="ChEBI" id="CHEBI:57746"/>
        <dbReference type="EC" id="4.6.1.2"/>
    </reaction>
</comment>
<dbReference type="Pfam" id="PF07714">
    <property type="entry name" value="PK_Tyr_Ser-Thr"/>
    <property type="match status" value="1"/>
</dbReference>
<protein>
    <recommendedName>
        <fullName evidence="3 15">Guanylate cyclase</fullName>
        <ecNumber evidence="3 15">4.6.1.2</ecNumber>
    </recommendedName>
</protein>
<dbReference type="InterPro" id="IPR000719">
    <property type="entry name" value="Prot_kinase_dom"/>
</dbReference>
<evidence type="ECO:0000256" key="16">
    <source>
        <dbReference type="SAM" id="SignalP"/>
    </source>
</evidence>
<dbReference type="GO" id="GO:0004672">
    <property type="term" value="F:protein kinase activity"/>
    <property type="evidence" value="ECO:0007669"/>
    <property type="project" value="InterPro"/>
</dbReference>
<dbReference type="InterPro" id="IPR011009">
    <property type="entry name" value="Kinase-like_dom_sf"/>
</dbReference>
<dbReference type="SUPFAM" id="SSF53822">
    <property type="entry name" value="Periplasmic binding protein-like I"/>
    <property type="match status" value="1"/>
</dbReference>
<evidence type="ECO:0000259" key="18">
    <source>
        <dbReference type="PROSITE" id="PS50125"/>
    </source>
</evidence>
<dbReference type="GO" id="GO:0004016">
    <property type="term" value="F:adenylate cyclase activity"/>
    <property type="evidence" value="ECO:0007669"/>
    <property type="project" value="TreeGrafter"/>
</dbReference>
<dbReference type="GO" id="GO:0005525">
    <property type="term" value="F:GTP binding"/>
    <property type="evidence" value="ECO:0007669"/>
    <property type="project" value="UniProtKB-KW"/>
</dbReference>
<dbReference type="PROSITE" id="PS00452">
    <property type="entry name" value="GUANYLATE_CYCLASE_1"/>
    <property type="match status" value="1"/>
</dbReference>
<dbReference type="EC" id="4.6.1.2" evidence="3 15"/>
<dbReference type="InterPro" id="IPR001828">
    <property type="entry name" value="ANF_lig-bd_rcpt"/>
</dbReference>
<dbReference type="PROSITE" id="PS50011">
    <property type="entry name" value="PROTEIN_KINASE_DOM"/>
    <property type="match status" value="1"/>
</dbReference>
<evidence type="ECO:0000256" key="9">
    <source>
        <dbReference type="ARBA" id="ARBA00023136"/>
    </source>
</evidence>
<gene>
    <name evidence="19" type="ORF">JTE90_001389</name>
</gene>
<evidence type="ECO:0000313" key="19">
    <source>
        <dbReference type="EMBL" id="KAG8195372.1"/>
    </source>
</evidence>
<keyword evidence="5 16" id="KW-0732">Signal</keyword>
<keyword evidence="20" id="KW-1185">Reference proteome</keyword>
<evidence type="ECO:0000313" key="20">
    <source>
        <dbReference type="Proteomes" id="UP000827092"/>
    </source>
</evidence>
<keyword evidence="9" id="KW-0472">Membrane</keyword>
<evidence type="ECO:0000256" key="7">
    <source>
        <dbReference type="ARBA" id="ARBA00022989"/>
    </source>
</evidence>
<dbReference type="CDD" id="cd07302">
    <property type="entry name" value="CHD"/>
    <property type="match status" value="1"/>
</dbReference>
<evidence type="ECO:0000256" key="14">
    <source>
        <dbReference type="RuleBase" id="RU000405"/>
    </source>
</evidence>
<dbReference type="InterPro" id="IPR050401">
    <property type="entry name" value="Cyclic_nucleotide_synthase"/>
</dbReference>
<dbReference type="PANTHER" id="PTHR11920">
    <property type="entry name" value="GUANYLYL CYCLASE"/>
    <property type="match status" value="1"/>
</dbReference>
<dbReference type="SUPFAM" id="SSF55073">
    <property type="entry name" value="Nucleotide cyclase"/>
    <property type="match status" value="1"/>
</dbReference>
<keyword evidence="12 14" id="KW-0456">Lyase</keyword>
<dbReference type="Gene3D" id="3.40.50.2300">
    <property type="match status" value="3"/>
</dbReference>
<dbReference type="InterPro" id="IPR028082">
    <property type="entry name" value="Peripla_BP_I"/>
</dbReference>
<keyword evidence="11" id="KW-0325">Glycoprotein</keyword>
<dbReference type="AlphaFoldDB" id="A0AAV6VF79"/>
<dbReference type="InterPro" id="IPR029787">
    <property type="entry name" value="Nucleotide_cyclase"/>
</dbReference>
<dbReference type="InterPro" id="IPR001245">
    <property type="entry name" value="Ser-Thr/Tyr_kinase_cat_dom"/>
</dbReference>
<evidence type="ECO:0000259" key="17">
    <source>
        <dbReference type="PROSITE" id="PS50011"/>
    </source>
</evidence>
<dbReference type="PROSITE" id="PS50125">
    <property type="entry name" value="GUANYLATE_CYCLASE_2"/>
    <property type="match status" value="1"/>
</dbReference>
<evidence type="ECO:0000256" key="13">
    <source>
        <dbReference type="ARBA" id="ARBA00023293"/>
    </source>
</evidence>
<name>A0AAV6VF79_9ARAC</name>
<dbReference type="InterPro" id="IPR018297">
    <property type="entry name" value="A/G_cyclase_CS"/>
</dbReference>
<keyword evidence="13 15" id="KW-0141">cGMP biosynthesis</keyword>
<keyword evidence="7" id="KW-1133">Transmembrane helix</keyword>
<evidence type="ECO:0000256" key="5">
    <source>
        <dbReference type="ARBA" id="ARBA00022729"/>
    </source>
</evidence>
<feature type="domain" description="Guanylate cyclase" evidence="18">
    <location>
        <begin position="901"/>
        <end position="1031"/>
    </location>
</feature>
<dbReference type="GO" id="GO:0007168">
    <property type="term" value="P:receptor guanylyl cyclase signaling pathway"/>
    <property type="evidence" value="ECO:0007669"/>
    <property type="project" value="TreeGrafter"/>
</dbReference>
<keyword evidence="8" id="KW-0342">GTP-binding</keyword>
<evidence type="ECO:0000256" key="12">
    <source>
        <dbReference type="ARBA" id="ARBA00023239"/>
    </source>
</evidence>
<evidence type="ECO:0000256" key="8">
    <source>
        <dbReference type="ARBA" id="ARBA00023134"/>
    </source>
</evidence>
<evidence type="ECO:0000256" key="3">
    <source>
        <dbReference type="ARBA" id="ARBA00012202"/>
    </source>
</evidence>
<reference evidence="19 20" key="1">
    <citation type="journal article" date="2022" name="Nat. Ecol. Evol.">
        <title>A masculinizing supergene underlies an exaggerated male reproductive morph in a spider.</title>
        <authorList>
            <person name="Hendrickx F."/>
            <person name="De Corte Z."/>
            <person name="Sonet G."/>
            <person name="Van Belleghem S.M."/>
            <person name="Kostlbacher S."/>
            <person name="Vangestel C."/>
        </authorList>
    </citation>
    <scope>NUCLEOTIDE SEQUENCE [LARGE SCALE GENOMIC DNA]</scope>
    <source>
        <strain evidence="19">W744_W776</strain>
    </source>
</reference>
<keyword evidence="10" id="KW-0675">Receptor</keyword>
<dbReference type="GO" id="GO:0035556">
    <property type="term" value="P:intracellular signal transduction"/>
    <property type="evidence" value="ECO:0007669"/>
    <property type="project" value="InterPro"/>
</dbReference>
<evidence type="ECO:0000256" key="4">
    <source>
        <dbReference type="ARBA" id="ARBA00022692"/>
    </source>
</evidence>
<comment type="subcellular location">
    <subcellularLocation>
        <location evidence="2">Membrane</location>
        <topology evidence="2">Single-pass type I membrane protein</topology>
    </subcellularLocation>
</comment>
<dbReference type="GO" id="GO:0005524">
    <property type="term" value="F:ATP binding"/>
    <property type="evidence" value="ECO:0007669"/>
    <property type="project" value="InterPro"/>
</dbReference>
<dbReference type="FunFam" id="1.10.510.10:FF:000420">
    <property type="entry name" value="Guanylate cyclase"/>
    <property type="match status" value="1"/>
</dbReference>
<comment type="similarity">
    <text evidence="14">Belongs to the adenylyl cyclase class-4/guanylyl cyclase family.</text>
</comment>
<dbReference type="GO" id="GO:0001653">
    <property type="term" value="F:peptide receptor activity"/>
    <property type="evidence" value="ECO:0007669"/>
    <property type="project" value="TreeGrafter"/>
</dbReference>
<feature type="signal peptide" evidence="16">
    <location>
        <begin position="1"/>
        <end position="18"/>
    </location>
</feature>
<dbReference type="EMBL" id="JAFNEN010000089">
    <property type="protein sequence ID" value="KAG8195372.1"/>
    <property type="molecule type" value="Genomic_DNA"/>
</dbReference>
<evidence type="ECO:0000256" key="10">
    <source>
        <dbReference type="ARBA" id="ARBA00023170"/>
    </source>
</evidence>
<dbReference type="Gene3D" id="3.30.70.1230">
    <property type="entry name" value="Nucleotide cyclase"/>
    <property type="match status" value="1"/>
</dbReference>
<dbReference type="CDD" id="cd14042">
    <property type="entry name" value="PK_GC-A_B"/>
    <property type="match status" value="1"/>
</dbReference>
<dbReference type="InterPro" id="IPR001054">
    <property type="entry name" value="A/G_cyclase"/>
</dbReference>
<feature type="chain" id="PRO_5043876901" description="Guanylate cyclase" evidence="16">
    <location>
        <begin position="19"/>
        <end position="1169"/>
    </location>
</feature>
<keyword evidence="6" id="KW-0547">Nucleotide-binding</keyword>
<dbReference type="GO" id="GO:0005886">
    <property type="term" value="C:plasma membrane"/>
    <property type="evidence" value="ECO:0007669"/>
    <property type="project" value="TreeGrafter"/>
</dbReference>
<evidence type="ECO:0000256" key="1">
    <source>
        <dbReference type="ARBA" id="ARBA00001436"/>
    </source>
</evidence>
<sequence>MAAAAVLVASLLVVCCGAAANAVAGSVEFQPHTTLVDLRKLKDSRWKQGLDPQKPNITIGFLSSFKELGKLICGAIPLAVDMVNADVSLLPNHNLKFIAYDSGEPNTAVTIKKMTQMREEGVVGYVGPDHSCVSEALVAAAWNMPMITYKCSDSKVSEKQIFSTFARTLPPSSKVSKSLISLLVHFEWNKLVLLVSDNPSEKQTAEALIHLALENDIHILETYHLPGDYLTKDNTTLKDIVLQTYERTRVYVLIADAYALVDFVRFMQVQGLLDRGEYIVIALEKEETYDPDKQHQFIRREFEAAWMVADPTPFRSVLLVCPGAPIHPDYELFQDMVLNYSGSEPFNIPYHPVIKVGVPIYAGLAYDAVMIYASALTQALSQNISESDGYSVFQFIKSRPYESILGFSVVIDDQGDAEGNYTVMALVGDEGEHPYQRMKPVARFTYQGKNDLPLLRLEREINWISGSPPRSEPPCGFHGEKCENKPEWKMVSIYTVCCVVSIVAGMFIIRHYRYEQKLACLLWKVDMKDLVLLRSDHDGAFQKFRNNAYELDHGGKFEEQESLPDVDPVTGRSQSKIGFYKGNAVYIYHVHKKSMDLSRALRKEMIQIREMRHENINPFIGACVDAPNICILTLFSARGSLQDVLKNTDLHLDTMFIASLVADLVKGMIYIHESEIGSHGNLKSSNCIVDNRWMLKLTDFGLHEFRANQDLPPDVQDVRHKSLMWRAPELMRTLHPPSKGTQKGDVYSFGIVLFEILGREGPWGSPEPCLKYIEDRVSNPQHYEGELYRPPFCRLDCPDYLKQCMEECWDEDPDSRPDFKFVKVKLRPLHSGLNANIFDNMISIMEKYACNLESVVKDRTNQLLEEKKKTENLLLRMLPKPVAEQLLRGEKVEAESFDSVTIYFSDIVGFTSLSAVSTPLQVVDLLNDLYTCFDSIIGHYDVYKVETIGDAYMVVSGLPIRNGDKHASEIASLALRLRQAIETFEIRHRPGQRLSLRIGINSGPCVAGVVGLKMPRYCLFGDTVNTASRMESTGEAMKIHVSEACKKLLDKLGGYVLKERGVIQIKGKGEMRTFWLTGKDPRCHQNRSPIPYKDCSDLAFATRFPPLSIGDITAGFEHSNANESCLSLFHECKKNAKNEVMRADGYRSAPIITFGDNIPFGYKTTNYIM</sequence>
<dbReference type="Proteomes" id="UP000827092">
    <property type="component" value="Unassembled WGS sequence"/>
</dbReference>
<dbReference type="Gene3D" id="1.10.510.10">
    <property type="entry name" value="Transferase(Phosphotransferase) domain 1"/>
    <property type="match status" value="1"/>
</dbReference>
<evidence type="ECO:0000256" key="11">
    <source>
        <dbReference type="ARBA" id="ARBA00023180"/>
    </source>
</evidence>